<dbReference type="PANTHER" id="PTHR10383">
    <property type="entry name" value="SERINE INCORPORATOR"/>
    <property type="match status" value="1"/>
</dbReference>
<proteinExistence type="inferred from homology"/>
<feature type="transmembrane region" description="Helical" evidence="6">
    <location>
        <begin position="465"/>
        <end position="488"/>
    </location>
</feature>
<evidence type="ECO:0000256" key="5">
    <source>
        <dbReference type="ARBA" id="ARBA00023136"/>
    </source>
</evidence>
<comment type="similarity">
    <text evidence="2">Belongs to the TDE1 family.</text>
</comment>
<evidence type="ECO:0000313" key="7">
    <source>
        <dbReference type="EMBL" id="CAE4581931.1"/>
    </source>
</evidence>
<evidence type="ECO:0000256" key="2">
    <source>
        <dbReference type="ARBA" id="ARBA00006665"/>
    </source>
</evidence>
<feature type="transmembrane region" description="Helical" evidence="6">
    <location>
        <begin position="337"/>
        <end position="354"/>
    </location>
</feature>
<evidence type="ECO:0000256" key="1">
    <source>
        <dbReference type="ARBA" id="ARBA00004141"/>
    </source>
</evidence>
<dbReference type="GO" id="GO:0016020">
    <property type="term" value="C:membrane"/>
    <property type="evidence" value="ECO:0007669"/>
    <property type="project" value="UniProtKB-SubCell"/>
</dbReference>
<dbReference type="Pfam" id="PF03348">
    <property type="entry name" value="Serinc"/>
    <property type="match status" value="1"/>
</dbReference>
<evidence type="ECO:0008006" key="8">
    <source>
        <dbReference type="Google" id="ProtNLM"/>
    </source>
</evidence>
<evidence type="ECO:0000256" key="4">
    <source>
        <dbReference type="ARBA" id="ARBA00022989"/>
    </source>
</evidence>
<keyword evidence="3 6" id="KW-0812">Transmembrane</keyword>
<dbReference type="PANTHER" id="PTHR10383:SF9">
    <property type="entry name" value="SERINE INCORPORATOR, ISOFORM F"/>
    <property type="match status" value="1"/>
</dbReference>
<feature type="transmembrane region" description="Helical" evidence="6">
    <location>
        <begin position="306"/>
        <end position="330"/>
    </location>
</feature>
<name>A0A7S4QFA3_9STRA</name>
<feature type="transmembrane region" description="Helical" evidence="6">
    <location>
        <begin position="374"/>
        <end position="393"/>
    </location>
</feature>
<sequence>MMAPIVKRAVFFSLRTVLKNLYPRLNFLDTWRHQEQIRICAVSRSNNVHSIVSNHHCFVSISFPNATIKQGSTLSMCCTYIACSSASSLCTACFGSTAPGTTGRKRSALLLLMTIFIALVFQYYVAPQIVSPTGYVKAFQHMPGIGRQVFKAWGSGCDQYDGHKDLVQDCVGNNGVYRPTFAATIFFLFAALSTKCNPALNREAWPAKYAIYILTVFAFIFIPNHPFFNGIYLWISRFGAMIFVIIEQIILIDVAYNWNESWVEKSNECDRVEFYGAGKKWLRAIIAMCALFYIMSFTGVGLMYHFYLGCALNNAIISITLVGIIAVTAIQLTGTEGSLLTSSILSLYATYLAFSAISKNPDATCNPHLGSNDVGGIILGLLLTFMSLAWTGWSWTAEDRLSDPGALQATRAVTPTATASATAKADGLDLDVPFLNPDDEIASGVVFEGDKQGSSDPGAMWKLNLVLALISCWIAASLTGWGSISGSIGEDGETEHTAANPTVGKINMIMIAVSQWLTFGLYSWTLLAPRLFPDRDFS</sequence>
<evidence type="ECO:0000256" key="3">
    <source>
        <dbReference type="ARBA" id="ARBA00022692"/>
    </source>
</evidence>
<keyword evidence="4 6" id="KW-1133">Transmembrane helix</keyword>
<feature type="transmembrane region" description="Helical" evidence="6">
    <location>
        <begin position="209"/>
        <end position="228"/>
    </location>
</feature>
<evidence type="ECO:0000256" key="6">
    <source>
        <dbReference type="SAM" id="Phobius"/>
    </source>
</evidence>
<feature type="transmembrane region" description="Helical" evidence="6">
    <location>
        <begin position="108"/>
        <end position="126"/>
    </location>
</feature>
<feature type="transmembrane region" description="Helical" evidence="6">
    <location>
        <begin position="234"/>
        <end position="256"/>
    </location>
</feature>
<protein>
    <recommendedName>
        <fullName evidence="8">Serine incorporator</fullName>
    </recommendedName>
</protein>
<gene>
    <name evidence="7" type="ORF">DBRI00130_LOCUS1992</name>
</gene>
<comment type="subcellular location">
    <subcellularLocation>
        <location evidence="1">Membrane</location>
        <topology evidence="1">Multi-pass membrane protein</topology>
    </subcellularLocation>
</comment>
<dbReference type="InterPro" id="IPR005016">
    <property type="entry name" value="TDE1/TMS"/>
</dbReference>
<keyword evidence="5 6" id="KW-0472">Membrane</keyword>
<feature type="transmembrane region" description="Helical" evidence="6">
    <location>
        <begin position="508"/>
        <end position="528"/>
    </location>
</feature>
<feature type="transmembrane region" description="Helical" evidence="6">
    <location>
        <begin position="281"/>
        <end position="300"/>
    </location>
</feature>
<dbReference type="EMBL" id="HBNS01002472">
    <property type="protein sequence ID" value="CAE4581931.1"/>
    <property type="molecule type" value="Transcribed_RNA"/>
</dbReference>
<accession>A0A7S4QFA3</accession>
<organism evidence="7">
    <name type="scientific">Ditylum brightwellii</name>
    <dbReference type="NCBI Taxonomy" id="49249"/>
    <lineage>
        <taxon>Eukaryota</taxon>
        <taxon>Sar</taxon>
        <taxon>Stramenopiles</taxon>
        <taxon>Ochrophyta</taxon>
        <taxon>Bacillariophyta</taxon>
        <taxon>Mediophyceae</taxon>
        <taxon>Lithodesmiophycidae</taxon>
        <taxon>Lithodesmiales</taxon>
        <taxon>Lithodesmiaceae</taxon>
        <taxon>Ditylum</taxon>
    </lineage>
</organism>
<reference evidence="7" key="1">
    <citation type="submission" date="2021-01" db="EMBL/GenBank/DDBJ databases">
        <authorList>
            <person name="Corre E."/>
            <person name="Pelletier E."/>
            <person name="Niang G."/>
            <person name="Scheremetjew M."/>
            <person name="Finn R."/>
            <person name="Kale V."/>
            <person name="Holt S."/>
            <person name="Cochrane G."/>
            <person name="Meng A."/>
            <person name="Brown T."/>
            <person name="Cohen L."/>
        </authorList>
    </citation>
    <scope>NUCLEOTIDE SEQUENCE</scope>
    <source>
        <strain evidence="7">GSO104</strain>
    </source>
</reference>
<dbReference type="AlphaFoldDB" id="A0A7S4QFA3"/>